<evidence type="ECO:0000313" key="2">
    <source>
        <dbReference type="EMBL" id="OZM55835.1"/>
    </source>
</evidence>
<reference evidence="2 3" key="2">
    <citation type="submission" date="2017-09" db="EMBL/GenBank/DDBJ databases">
        <title>Bacillus patelloidae sp. nov., isolated from the intestinal tract of a marine limpet.</title>
        <authorList>
            <person name="Liu R."/>
            <person name="Dong C."/>
            <person name="Shao Z."/>
        </authorList>
    </citation>
    <scope>NUCLEOTIDE SEQUENCE [LARGE SCALE GENOMIC DNA]</scope>
    <source>
        <strain evidence="2 3">SA5d-4</strain>
    </source>
</reference>
<accession>A0A263BQ20</accession>
<feature type="transmembrane region" description="Helical" evidence="1">
    <location>
        <begin position="119"/>
        <end position="141"/>
    </location>
</feature>
<feature type="transmembrane region" description="Helical" evidence="1">
    <location>
        <begin position="147"/>
        <end position="163"/>
    </location>
</feature>
<evidence type="ECO:0000256" key="1">
    <source>
        <dbReference type="SAM" id="Phobius"/>
    </source>
</evidence>
<dbReference type="Proteomes" id="UP000217083">
    <property type="component" value="Unassembled WGS sequence"/>
</dbReference>
<evidence type="ECO:0000313" key="3">
    <source>
        <dbReference type="Proteomes" id="UP000217083"/>
    </source>
</evidence>
<feature type="transmembrane region" description="Helical" evidence="1">
    <location>
        <begin position="38"/>
        <end position="59"/>
    </location>
</feature>
<keyword evidence="1" id="KW-0472">Membrane</keyword>
<comment type="caution">
    <text evidence="2">The sequence shown here is derived from an EMBL/GenBank/DDBJ whole genome shotgun (WGS) entry which is preliminary data.</text>
</comment>
<keyword evidence="1" id="KW-1133">Transmembrane helix</keyword>
<dbReference type="RefSeq" id="WP_094926517.1">
    <property type="nucleotide sequence ID" value="NZ_NPIA01000011.1"/>
</dbReference>
<dbReference type="EMBL" id="NPIA01000011">
    <property type="protein sequence ID" value="OZM55835.1"/>
    <property type="molecule type" value="Genomic_DNA"/>
</dbReference>
<keyword evidence="1" id="KW-0812">Transmembrane</keyword>
<reference evidence="3" key="1">
    <citation type="submission" date="2017-08" db="EMBL/GenBank/DDBJ databases">
        <authorList>
            <person name="Huang Z."/>
        </authorList>
    </citation>
    <scope>NUCLEOTIDE SEQUENCE [LARGE SCALE GENOMIC DNA]</scope>
    <source>
        <strain evidence="3">SA5d-4</strain>
    </source>
</reference>
<sequence>MSLSVQFLTTLAMIAMGVEVGAALDTYKRFIEKQKSIILFINDFLFWVCQGLLIFLVLLNVNEGELRIFVFLALLCGYAMYQSLFKSIYMRLLERLISITITLYRFLRKLINGLIIKPIIWLLQLVLALCMMIGKVIYTIFLSICKFFLAIISWILKLLYALLPTKIKNYLHKGKEILLKGKGYWVLLQNKVKQWIKKWRS</sequence>
<name>A0A263BQ20_9BACI</name>
<feature type="transmembrane region" description="Helical" evidence="1">
    <location>
        <begin position="66"/>
        <end position="82"/>
    </location>
</feature>
<gene>
    <name evidence="2" type="primary">yabQ</name>
    <name evidence="2" type="ORF">CIB95_15055</name>
</gene>
<dbReference type="NCBIfam" id="TIGR02893">
    <property type="entry name" value="spore_yabQ"/>
    <property type="match status" value="1"/>
</dbReference>
<dbReference type="Pfam" id="PF09578">
    <property type="entry name" value="Spore_YabQ"/>
    <property type="match status" value="1"/>
</dbReference>
<proteinExistence type="predicted"/>
<keyword evidence="3" id="KW-1185">Reference proteome</keyword>
<dbReference type="AlphaFoldDB" id="A0A263BQ20"/>
<protein>
    <submittedName>
        <fullName evidence="2">Spore cortex biosynthesis protein YabQ</fullName>
    </submittedName>
</protein>
<organism evidence="2 3">
    <name type="scientific">Lottiidibacillus patelloidae</name>
    <dbReference type="NCBI Taxonomy" id="2670334"/>
    <lineage>
        <taxon>Bacteria</taxon>
        <taxon>Bacillati</taxon>
        <taxon>Bacillota</taxon>
        <taxon>Bacilli</taxon>
        <taxon>Bacillales</taxon>
        <taxon>Bacillaceae</taxon>
        <taxon>Lottiidibacillus</taxon>
    </lineage>
</organism>
<dbReference type="InterPro" id="IPR019074">
    <property type="entry name" value="YabQ"/>
</dbReference>